<evidence type="ECO:0000313" key="3">
    <source>
        <dbReference type="EMBL" id="EGC81802.1"/>
    </source>
</evidence>
<dbReference type="FunFam" id="3.30.420.10:FF:000045">
    <property type="entry name" value="3'-5' exonuclease DinG"/>
    <property type="match status" value="1"/>
</dbReference>
<evidence type="ECO:0000259" key="2">
    <source>
        <dbReference type="SMART" id="SM00479"/>
    </source>
</evidence>
<sequence>MPLTIITISKVKNSLRGDLTKWMQEIDAGVYVGNFNSRVRENLWQRIIDNIGDGSATMTYAHRNEIGYTFKTHNTNRNLLDVDGIPLVLVRSDNKEETKIKHGFSKQAKHRKARTYQGKTQAKKYVVVDIETSGLDYEKHKIIEIGAVLTNSQGEVLDKFESLIRQEIKLSNEIIKLTGITDNDLINGGDEKKVLEDFVCFIKNHPLVGYNFNFDMKFLNYNLEKNSLKEITNTTYDLKTYVKREKMFLKNYKLETVLKEYGIKKKVDHRALADALVTVNLASQVNEFLKKL</sequence>
<gene>
    <name evidence="3" type="primary">cas2</name>
    <name evidence="3" type="ORF">HMPREF9290_0203</name>
</gene>
<dbReference type="eggNOG" id="COG0847">
    <property type="taxonomic scope" value="Bacteria"/>
</dbReference>
<dbReference type="GO" id="GO:0003887">
    <property type="term" value="F:DNA-directed DNA polymerase activity"/>
    <property type="evidence" value="ECO:0007669"/>
    <property type="project" value="InterPro"/>
</dbReference>
<dbReference type="GO" id="GO:0003677">
    <property type="term" value="F:DNA binding"/>
    <property type="evidence" value="ECO:0007669"/>
    <property type="project" value="InterPro"/>
</dbReference>
<dbReference type="InterPro" id="IPR036397">
    <property type="entry name" value="RNaseH_sf"/>
</dbReference>
<evidence type="ECO:0000313" key="4">
    <source>
        <dbReference type="Proteomes" id="UP000005286"/>
    </source>
</evidence>
<dbReference type="NCBIfam" id="TIGR00573">
    <property type="entry name" value="dnaq"/>
    <property type="match status" value="1"/>
</dbReference>
<keyword evidence="4" id="KW-1185">Reference proteome</keyword>
<dbReference type="Pfam" id="PF00929">
    <property type="entry name" value="RNase_T"/>
    <property type="match status" value="1"/>
</dbReference>
<keyword evidence="1" id="KW-0269">Exonuclease</keyword>
<dbReference type="PANTHER" id="PTHR30231">
    <property type="entry name" value="DNA POLYMERASE III SUBUNIT EPSILON"/>
    <property type="match status" value="1"/>
</dbReference>
<organism evidence="3 4">
    <name type="scientific">Anaerococcus prevotii ACS-065-V-Col13</name>
    <dbReference type="NCBI Taxonomy" id="879305"/>
    <lineage>
        <taxon>Bacteria</taxon>
        <taxon>Bacillati</taxon>
        <taxon>Bacillota</taxon>
        <taxon>Tissierellia</taxon>
        <taxon>Tissierellales</taxon>
        <taxon>Peptoniphilaceae</taxon>
        <taxon>Anaerococcus</taxon>
    </lineage>
</organism>
<evidence type="ECO:0000256" key="1">
    <source>
        <dbReference type="ARBA" id="ARBA00022839"/>
    </source>
</evidence>
<dbReference type="Gene3D" id="3.30.70.240">
    <property type="match status" value="1"/>
</dbReference>
<protein>
    <submittedName>
        <fullName evidence="3">CRISPR-associated endoribonuclease Cas2</fullName>
    </submittedName>
</protein>
<feature type="domain" description="Exonuclease" evidence="2">
    <location>
        <begin position="124"/>
        <end position="291"/>
    </location>
</feature>
<dbReference type="NCBIfam" id="TIGR01873">
    <property type="entry name" value="cas_CT1978"/>
    <property type="match status" value="1"/>
</dbReference>
<dbReference type="CDD" id="cd09755">
    <property type="entry name" value="Cas2_I-E"/>
    <property type="match status" value="1"/>
</dbReference>
<dbReference type="EMBL" id="AEXM01000027">
    <property type="protein sequence ID" value="EGC81802.1"/>
    <property type="molecule type" value="Genomic_DNA"/>
</dbReference>
<dbReference type="SMART" id="SM00479">
    <property type="entry name" value="EXOIII"/>
    <property type="match status" value="1"/>
</dbReference>
<proteinExistence type="predicted"/>
<dbReference type="RefSeq" id="WP_004835099.1">
    <property type="nucleotide sequence ID" value="NZ_AEXM01000027.1"/>
</dbReference>
<accession>F0GWL2</accession>
<dbReference type="PATRIC" id="fig|879305.3.peg.1195"/>
<dbReference type="InterPro" id="IPR013520">
    <property type="entry name" value="Ribonucl_H"/>
</dbReference>
<dbReference type="Gene3D" id="3.30.420.10">
    <property type="entry name" value="Ribonuclease H-like superfamily/Ribonuclease H"/>
    <property type="match status" value="1"/>
</dbReference>
<keyword evidence="1" id="KW-0540">Nuclease</keyword>
<reference evidence="3 4" key="1">
    <citation type="submission" date="2011-01" db="EMBL/GenBank/DDBJ databases">
        <authorList>
            <person name="Durkin A.S."/>
            <person name="Madupu R."/>
            <person name="Torralba M."/>
            <person name="Gillis M."/>
            <person name="Methe B."/>
            <person name="Sutton G."/>
            <person name="Nelson K.E."/>
        </authorList>
    </citation>
    <scope>NUCLEOTIDE SEQUENCE [LARGE SCALE GENOMIC DNA]</scope>
    <source>
        <strain evidence="3 4">ACS-065-V-Col13</strain>
    </source>
</reference>
<dbReference type="CDD" id="cd06127">
    <property type="entry name" value="DEDDh"/>
    <property type="match status" value="1"/>
</dbReference>
<dbReference type="AlphaFoldDB" id="F0GWL2"/>
<keyword evidence="1" id="KW-0378">Hydrolase</keyword>
<dbReference type="InterPro" id="IPR006054">
    <property type="entry name" value="DnaQ"/>
</dbReference>
<dbReference type="STRING" id="879305.HMPREF9290_0203"/>
<comment type="caution">
    <text evidence="3">The sequence shown here is derived from an EMBL/GenBank/DDBJ whole genome shotgun (WGS) entry which is preliminary data.</text>
</comment>
<dbReference type="Pfam" id="PF09707">
    <property type="entry name" value="Cas_Cas2CT1978"/>
    <property type="match status" value="1"/>
</dbReference>
<dbReference type="PANTHER" id="PTHR30231:SF41">
    <property type="entry name" value="DNA POLYMERASE III SUBUNIT EPSILON"/>
    <property type="match status" value="1"/>
</dbReference>
<dbReference type="GO" id="GO:0005829">
    <property type="term" value="C:cytosol"/>
    <property type="evidence" value="ECO:0007669"/>
    <property type="project" value="TreeGrafter"/>
</dbReference>
<dbReference type="Proteomes" id="UP000005286">
    <property type="component" value="Unassembled WGS sequence"/>
</dbReference>
<dbReference type="InterPro" id="IPR012337">
    <property type="entry name" value="RNaseH-like_sf"/>
</dbReference>
<dbReference type="GO" id="GO:0045004">
    <property type="term" value="P:DNA replication proofreading"/>
    <property type="evidence" value="ECO:0007669"/>
    <property type="project" value="TreeGrafter"/>
</dbReference>
<name>F0GWL2_9FIRM</name>
<dbReference type="GO" id="GO:0008408">
    <property type="term" value="F:3'-5' exonuclease activity"/>
    <property type="evidence" value="ECO:0007669"/>
    <property type="project" value="TreeGrafter"/>
</dbReference>
<dbReference type="InterPro" id="IPR010152">
    <property type="entry name" value="CRISPR-assoc_prot_Cas2_sub"/>
</dbReference>
<dbReference type="SUPFAM" id="SSF53098">
    <property type="entry name" value="Ribonuclease H-like"/>
    <property type="match status" value="1"/>
</dbReference>